<evidence type="ECO:0000256" key="1">
    <source>
        <dbReference type="SAM" id="Phobius"/>
    </source>
</evidence>
<dbReference type="InterPro" id="IPR000326">
    <property type="entry name" value="PAP2/HPO"/>
</dbReference>
<evidence type="ECO:0000313" key="3">
    <source>
        <dbReference type="EMBL" id="SDX16879.1"/>
    </source>
</evidence>
<dbReference type="Gene3D" id="1.20.144.10">
    <property type="entry name" value="Phosphatidic acid phosphatase type 2/haloperoxidase"/>
    <property type="match status" value="1"/>
</dbReference>
<dbReference type="EMBL" id="FNOB01000011">
    <property type="protein sequence ID" value="SDX16879.1"/>
    <property type="molecule type" value="Genomic_DNA"/>
</dbReference>
<keyword evidence="4" id="KW-1185">Reference proteome</keyword>
<keyword evidence="1" id="KW-1133">Transmembrane helix</keyword>
<dbReference type="Proteomes" id="UP000199541">
    <property type="component" value="Unassembled WGS sequence"/>
</dbReference>
<organism evidence="3 4">
    <name type="scientific">Allgaiera indica</name>
    <dbReference type="NCBI Taxonomy" id="765699"/>
    <lineage>
        <taxon>Bacteria</taxon>
        <taxon>Pseudomonadati</taxon>
        <taxon>Pseudomonadota</taxon>
        <taxon>Alphaproteobacteria</taxon>
        <taxon>Rhodobacterales</taxon>
        <taxon>Paracoccaceae</taxon>
        <taxon>Allgaiera</taxon>
    </lineage>
</organism>
<accession>A0A1H2ZJJ4</accession>
<proteinExistence type="predicted"/>
<evidence type="ECO:0000259" key="2">
    <source>
        <dbReference type="Pfam" id="PF01569"/>
    </source>
</evidence>
<keyword evidence="1" id="KW-0472">Membrane</keyword>
<comment type="caution">
    <text evidence="3">The sequence shown here is derived from an EMBL/GenBank/DDBJ whole genome shotgun (WGS) entry which is preliminary data.</text>
</comment>
<dbReference type="Pfam" id="PF01569">
    <property type="entry name" value="PAP2"/>
    <property type="match status" value="1"/>
</dbReference>
<reference evidence="3 4" key="1">
    <citation type="submission" date="2016-10" db="EMBL/GenBank/DDBJ databases">
        <authorList>
            <person name="Varghese N."/>
            <person name="Submissions S."/>
        </authorList>
    </citation>
    <scope>NUCLEOTIDE SEQUENCE [LARGE SCALE GENOMIC DNA]</scope>
    <source>
        <strain evidence="3 4">DSM 24802</strain>
    </source>
</reference>
<dbReference type="InterPro" id="IPR036938">
    <property type="entry name" value="PAP2/HPO_sf"/>
</dbReference>
<gene>
    <name evidence="3" type="ORF">SAMN05444006_11126</name>
</gene>
<name>A0A1H2ZJJ4_9RHOB</name>
<feature type="transmembrane region" description="Helical" evidence="1">
    <location>
        <begin position="20"/>
        <end position="38"/>
    </location>
</feature>
<keyword evidence="1" id="KW-0812">Transmembrane</keyword>
<feature type="domain" description="Phosphatidic acid phosphatase type 2/haloperoxidase" evidence="2">
    <location>
        <begin position="2"/>
        <end position="39"/>
    </location>
</feature>
<protein>
    <submittedName>
        <fullName evidence="3">Undecaprenyl-diphosphatase</fullName>
    </submittedName>
</protein>
<evidence type="ECO:0000313" key="4">
    <source>
        <dbReference type="Proteomes" id="UP000199541"/>
    </source>
</evidence>
<sequence>MAGLMGFGRVYLGVHWPTDVLAGWTLGAAWVLVTRLMTDTFG</sequence>
<dbReference type="SUPFAM" id="SSF48317">
    <property type="entry name" value="Acid phosphatase/Vanadium-dependent haloperoxidase"/>
    <property type="match status" value="1"/>
</dbReference>